<dbReference type="InterPro" id="IPR001478">
    <property type="entry name" value="PDZ"/>
</dbReference>
<keyword evidence="8 9" id="KW-0472">Membrane</keyword>
<protein>
    <submittedName>
        <fullName evidence="12">PDZ domain-containing protein</fullName>
    </submittedName>
</protein>
<feature type="domain" description="PDZ" evidence="11">
    <location>
        <begin position="220"/>
        <end position="272"/>
    </location>
</feature>
<name>A0ABS7PP09_9SPHN</name>
<comment type="caution">
    <text evidence="12">The sequence shown here is derived from an EMBL/GenBank/DDBJ whole genome shotgun (WGS) entry which is preliminary data.</text>
</comment>
<comment type="subcellular location">
    <subcellularLocation>
        <location evidence="1">Cell inner membrane</location>
    </subcellularLocation>
</comment>
<evidence type="ECO:0000259" key="10">
    <source>
        <dbReference type="Pfam" id="PF11356"/>
    </source>
</evidence>
<dbReference type="Pfam" id="PF11356">
    <property type="entry name" value="T2SSC"/>
    <property type="match status" value="1"/>
</dbReference>
<evidence type="ECO:0000259" key="11">
    <source>
        <dbReference type="Pfam" id="PF13180"/>
    </source>
</evidence>
<dbReference type="Gene3D" id="2.30.30.830">
    <property type="match status" value="1"/>
</dbReference>
<evidence type="ECO:0000256" key="8">
    <source>
        <dbReference type="ARBA" id="ARBA00023136"/>
    </source>
</evidence>
<evidence type="ECO:0000313" key="13">
    <source>
        <dbReference type="Proteomes" id="UP000706039"/>
    </source>
</evidence>
<dbReference type="InterPro" id="IPR024961">
    <property type="entry name" value="T2SS_GspC_N"/>
</dbReference>
<feature type="domain" description="Type II secretion system protein GspC N-terminal" evidence="10">
    <location>
        <begin position="29"/>
        <end position="155"/>
    </location>
</feature>
<proteinExistence type="predicted"/>
<keyword evidence="3" id="KW-1003">Cell membrane</keyword>
<evidence type="ECO:0000256" key="3">
    <source>
        <dbReference type="ARBA" id="ARBA00022475"/>
    </source>
</evidence>
<evidence type="ECO:0000256" key="1">
    <source>
        <dbReference type="ARBA" id="ARBA00004533"/>
    </source>
</evidence>
<feature type="transmembrane region" description="Helical" evidence="9">
    <location>
        <begin position="21"/>
        <end position="42"/>
    </location>
</feature>
<keyword evidence="13" id="KW-1185">Reference proteome</keyword>
<accession>A0ABS7PP09</accession>
<reference evidence="12 13" key="1">
    <citation type="submission" date="2021-08" db="EMBL/GenBank/DDBJ databases">
        <authorList>
            <person name="Tuo L."/>
        </authorList>
    </citation>
    <scope>NUCLEOTIDE SEQUENCE [LARGE SCALE GENOMIC DNA]</scope>
    <source>
        <strain evidence="12 13">JCM 31229</strain>
    </source>
</reference>
<gene>
    <name evidence="12" type="ORF">K7G82_11990</name>
</gene>
<keyword evidence="7 9" id="KW-1133">Transmembrane helix</keyword>
<dbReference type="Gene3D" id="2.30.42.10">
    <property type="match status" value="1"/>
</dbReference>
<dbReference type="InterPro" id="IPR036034">
    <property type="entry name" value="PDZ_sf"/>
</dbReference>
<dbReference type="SUPFAM" id="SSF50156">
    <property type="entry name" value="PDZ domain-like"/>
    <property type="match status" value="1"/>
</dbReference>
<sequence length="281" mass="28920">MRLSLDGKARRWLRSLPRVNVYSVAEVALLLLLAVQCARLVWTVVTPVGPLGDWRLADRTAGAVANRTELFRGFDPFFRLAGGGEGAAVVTSLQLKLFGTRIDEVNGRGSAIIAGPDGIQNSIAVGDEIMPGVILKGVAFDSVTIDRGGTIEQLFIDQSVPAPEAATVAPALSLDGGQPAAAPPPGGRTISAAQLRGGIGFVPRTDGGLVTGLILRPNGDGAAFRGVGFAEGDILVAVNGQQITSASDAERMIAQATPGANVTASVERGANVIPIVLSIAR</sequence>
<dbReference type="EMBL" id="JAINVV010000004">
    <property type="protein sequence ID" value="MBY8823018.1"/>
    <property type="molecule type" value="Genomic_DNA"/>
</dbReference>
<organism evidence="12 13">
    <name type="scientific">Sphingomonas colocasiae</name>
    <dbReference type="NCBI Taxonomy" id="1848973"/>
    <lineage>
        <taxon>Bacteria</taxon>
        <taxon>Pseudomonadati</taxon>
        <taxon>Pseudomonadota</taxon>
        <taxon>Alphaproteobacteria</taxon>
        <taxon>Sphingomonadales</taxon>
        <taxon>Sphingomonadaceae</taxon>
        <taxon>Sphingomonas</taxon>
    </lineage>
</organism>
<dbReference type="Pfam" id="PF13180">
    <property type="entry name" value="PDZ_2"/>
    <property type="match status" value="1"/>
</dbReference>
<evidence type="ECO:0000256" key="2">
    <source>
        <dbReference type="ARBA" id="ARBA00022448"/>
    </source>
</evidence>
<keyword evidence="4" id="KW-0997">Cell inner membrane</keyword>
<keyword evidence="5 9" id="KW-0812">Transmembrane</keyword>
<dbReference type="RefSeq" id="WP_222990054.1">
    <property type="nucleotide sequence ID" value="NZ_JAINVV010000004.1"/>
</dbReference>
<evidence type="ECO:0000256" key="6">
    <source>
        <dbReference type="ARBA" id="ARBA00022927"/>
    </source>
</evidence>
<keyword evidence="2" id="KW-0813">Transport</keyword>
<evidence type="ECO:0000313" key="12">
    <source>
        <dbReference type="EMBL" id="MBY8823018.1"/>
    </source>
</evidence>
<keyword evidence="6" id="KW-0653">Protein transport</keyword>
<evidence type="ECO:0000256" key="4">
    <source>
        <dbReference type="ARBA" id="ARBA00022519"/>
    </source>
</evidence>
<evidence type="ECO:0000256" key="7">
    <source>
        <dbReference type="ARBA" id="ARBA00022989"/>
    </source>
</evidence>
<evidence type="ECO:0000256" key="5">
    <source>
        <dbReference type="ARBA" id="ARBA00022692"/>
    </source>
</evidence>
<dbReference type="Proteomes" id="UP000706039">
    <property type="component" value="Unassembled WGS sequence"/>
</dbReference>
<evidence type="ECO:0000256" key="9">
    <source>
        <dbReference type="SAM" id="Phobius"/>
    </source>
</evidence>